<feature type="compositionally biased region" description="Polar residues" evidence="1">
    <location>
        <begin position="671"/>
        <end position="696"/>
    </location>
</feature>
<dbReference type="GeneID" id="115977202"/>
<reference evidence="3" key="1">
    <citation type="journal article" date="2016" name="G3 (Bethesda)">
        <title>First Draft Assembly and Annotation of the Genome of a California Endemic Oak Quercus lobata Nee (Fagaceae).</title>
        <authorList>
            <person name="Sork V.L."/>
            <person name="Fitz-Gibbon S.T."/>
            <person name="Puiu D."/>
            <person name="Crepeau M."/>
            <person name="Gugger P.F."/>
            <person name="Sherman R."/>
            <person name="Stevens K."/>
            <person name="Langley C.H."/>
            <person name="Pellegrini M."/>
            <person name="Salzberg S.L."/>
        </authorList>
    </citation>
    <scope>NUCLEOTIDE SEQUENCE [LARGE SCALE GENOMIC DNA]</scope>
    <source>
        <strain evidence="3">cv. SW786</strain>
    </source>
</reference>
<evidence type="ECO:0000313" key="2">
    <source>
        <dbReference type="EnsemblPlants" id="QL02p091955:mrna"/>
    </source>
</evidence>
<protein>
    <recommendedName>
        <fullName evidence="4">Transcriptional regulator SLK2</fullName>
    </recommendedName>
</protein>
<name>A0A7N2L273_QUELO</name>
<feature type="region of interest" description="Disordered" evidence="1">
    <location>
        <begin position="647"/>
        <end position="696"/>
    </location>
</feature>
<evidence type="ECO:0000313" key="3">
    <source>
        <dbReference type="Proteomes" id="UP000594261"/>
    </source>
</evidence>
<dbReference type="EnsemblPlants" id="QL02p091955:mrna">
    <property type="protein sequence ID" value="QL02p091955:mrna"/>
    <property type="gene ID" value="QL02p091955"/>
</dbReference>
<dbReference type="KEGG" id="qlo:115977202"/>
<evidence type="ECO:0008006" key="4">
    <source>
        <dbReference type="Google" id="ProtNLM"/>
    </source>
</evidence>
<feature type="compositionally biased region" description="Polar residues" evidence="1">
    <location>
        <begin position="599"/>
        <end position="616"/>
    </location>
</feature>
<dbReference type="InterPro" id="IPR029005">
    <property type="entry name" value="LIM-bd/SEUSS"/>
</dbReference>
<sequence>MALETFLDSNFQMEANSLVLTRPTGSFLGFSSSNDSLEKDEQYQAVVASLLNTSSGNLPNNMSRIAHMNVGRVSGEANPTVLNHVVNGLSVRPSSLVTDSESALSEGPYSHRSASTNMDSYLESPISPSSFSSHNLRKTRSSVIDGSSIAQYTSHLEEDCPQVHKRKYQHEEFNNVSKVAAQVHRSSLLKGARQEPLTSTQMIKKPRLDIKQEAIMQQHIIQQLLQNPDSSQLQGHLPQLQAMFQQHQLQNQKWQKILQSIPQYQGIDMHQQQQRQMRHHLQQQMMHQVPVMHPFNEGICSRRLMQQIYHLRQRPADNDIAYWRKFVAEYYAPCARKRWCVSLYDKVGHNAFGIFPQTARDTWQCDLCGCKSGRGFEAYFEILPRLNRITFDSVIDEILFLDLPRECRFPSGLMMLEYGRAIQESVYEQLRVVREGQLRIIYTNDLKILSWEFCSRPHEELLPRTFVASQINQLVHSAWKYQSNNNDSGTVGASSDGLQANCNKFLATGCHLARALELQLVDDWGFSGRYTRCLQIAEVINSMKDLMTFCQDNGIGPMESLKRYSRESTTSNFRKKELPEKLGEKSAQGLPTEKDKVMATSTAPTSNVDDSLNMTNRGHLTTSEHAASALPGYYNNFLRRNSLTSDVNRMKQQSSSNVSNHNAPFKPYNGPKTSSPRLIQNSPIDGLSSSHSLEGSQNIQDHTIQKILQEMVNNSRKANGNAANRVNCKISQGTVVDLPTRGRVIDIVQSGLGSGNSTTTEAAPGNALSSSVRRINSSRAMFNRESSEFCGNNRFNKKREPEVPEKHLLPEAILNMIPGYHENGKFSSSSGDVCYGWKV</sequence>
<organism evidence="2 3">
    <name type="scientific">Quercus lobata</name>
    <name type="common">Valley oak</name>
    <dbReference type="NCBI Taxonomy" id="97700"/>
    <lineage>
        <taxon>Eukaryota</taxon>
        <taxon>Viridiplantae</taxon>
        <taxon>Streptophyta</taxon>
        <taxon>Embryophyta</taxon>
        <taxon>Tracheophyta</taxon>
        <taxon>Spermatophyta</taxon>
        <taxon>Magnoliopsida</taxon>
        <taxon>eudicotyledons</taxon>
        <taxon>Gunneridae</taxon>
        <taxon>Pentapetalae</taxon>
        <taxon>rosids</taxon>
        <taxon>fabids</taxon>
        <taxon>Fagales</taxon>
        <taxon>Fagaceae</taxon>
        <taxon>Quercus</taxon>
    </lineage>
</organism>
<dbReference type="InParanoid" id="A0A7N2L273"/>
<dbReference type="Proteomes" id="UP000594261">
    <property type="component" value="Chromosome 2"/>
</dbReference>
<dbReference type="AlphaFoldDB" id="A0A7N2L273"/>
<dbReference type="PANTHER" id="PTHR10378">
    <property type="entry name" value="LIM DOMAIN-BINDING PROTEIN"/>
    <property type="match status" value="1"/>
</dbReference>
<dbReference type="Gramene" id="QL02p091955:mrna">
    <property type="protein sequence ID" value="QL02p091955:mrna"/>
    <property type="gene ID" value="QL02p091955"/>
</dbReference>
<accession>A0A7N2L273</accession>
<dbReference type="OrthoDB" id="774557at2759"/>
<keyword evidence="3" id="KW-1185">Reference proteome</keyword>
<dbReference type="RefSeq" id="XP_030954770.1">
    <property type="nucleotide sequence ID" value="XM_031098910.1"/>
</dbReference>
<dbReference type="RefSeq" id="XP_030954771.1">
    <property type="nucleotide sequence ID" value="XM_031098911.1"/>
</dbReference>
<proteinExistence type="predicted"/>
<dbReference type="Pfam" id="PF01803">
    <property type="entry name" value="LIM_bind"/>
    <property type="match status" value="1"/>
</dbReference>
<feature type="region of interest" description="Disordered" evidence="1">
    <location>
        <begin position="561"/>
        <end position="616"/>
    </location>
</feature>
<dbReference type="OMA" id="NCFINGE"/>
<feature type="compositionally biased region" description="Basic and acidic residues" evidence="1">
    <location>
        <begin position="574"/>
        <end position="584"/>
    </location>
</feature>
<evidence type="ECO:0000256" key="1">
    <source>
        <dbReference type="SAM" id="MobiDB-lite"/>
    </source>
</evidence>
<reference evidence="2" key="2">
    <citation type="submission" date="2021-01" db="UniProtKB">
        <authorList>
            <consortium name="EnsemblPlants"/>
        </authorList>
    </citation>
    <scope>IDENTIFICATION</scope>
</reference>
<dbReference type="RefSeq" id="XP_030954769.1">
    <property type="nucleotide sequence ID" value="XM_031098909.1"/>
</dbReference>
<feature type="compositionally biased region" description="Polar residues" evidence="1">
    <location>
        <begin position="647"/>
        <end position="662"/>
    </location>
</feature>
<gene>
    <name evidence="2" type="primary">LOC115977202</name>
</gene>